<dbReference type="InterPro" id="IPR012341">
    <property type="entry name" value="6hp_glycosidase-like_sf"/>
</dbReference>
<evidence type="ECO:0000256" key="1">
    <source>
        <dbReference type="ARBA" id="ARBA00000966"/>
    </source>
</evidence>
<keyword evidence="5" id="KW-0136">Cellulose degradation</keyword>
<proteinExistence type="inferred from homology"/>
<dbReference type="InterPro" id="IPR008928">
    <property type="entry name" value="6-hairpin_glycosidase_sf"/>
</dbReference>
<dbReference type="SUPFAM" id="SSF48208">
    <property type="entry name" value="Six-hairpin glycosidases"/>
    <property type="match status" value="1"/>
</dbReference>
<evidence type="ECO:0000256" key="2">
    <source>
        <dbReference type="ARBA" id="ARBA00007072"/>
    </source>
</evidence>
<dbReference type="InterPro" id="IPR001701">
    <property type="entry name" value="Glyco_hydro_9"/>
</dbReference>
<dbReference type="Gene3D" id="1.50.10.10">
    <property type="match status" value="1"/>
</dbReference>
<reference evidence="11 12" key="1">
    <citation type="submission" date="2024-04" db="EMBL/GenBank/DDBJ databases">
        <authorList>
            <consortium name="Genoscope - CEA"/>
            <person name="William W."/>
        </authorList>
    </citation>
    <scope>NUCLEOTIDE SEQUENCE [LARGE SCALE GENOMIC DNA]</scope>
</reference>
<dbReference type="GO" id="GO:0008810">
    <property type="term" value="F:cellulase activity"/>
    <property type="evidence" value="ECO:0007669"/>
    <property type="project" value="UniProtKB-EC"/>
</dbReference>
<evidence type="ECO:0000256" key="6">
    <source>
        <dbReference type="ARBA" id="ARBA00023277"/>
    </source>
</evidence>
<comment type="caution">
    <text evidence="11">The sequence shown here is derived from an EMBL/GenBank/DDBJ whole genome shotgun (WGS) entry which is preliminary data.</text>
</comment>
<organism evidence="11 12">
    <name type="scientific">Lymnaea stagnalis</name>
    <name type="common">Great pond snail</name>
    <name type="synonym">Helix stagnalis</name>
    <dbReference type="NCBI Taxonomy" id="6523"/>
    <lineage>
        <taxon>Eukaryota</taxon>
        <taxon>Metazoa</taxon>
        <taxon>Spiralia</taxon>
        <taxon>Lophotrochozoa</taxon>
        <taxon>Mollusca</taxon>
        <taxon>Gastropoda</taxon>
        <taxon>Heterobranchia</taxon>
        <taxon>Euthyneura</taxon>
        <taxon>Panpulmonata</taxon>
        <taxon>Hygrophila</taxon>
        <taxon>Lymnaeoidea</taxon>
        <taxon>Lymnaeidae</taxon>
        <taxon>Lymnaea</taxon>
    </lineage>
</organism>
<dbReference type="GO" id="GO:0030245">
    <property type="term" value="P:cellulose catabolic process"/>
    <property type="evidence" value="ECO:0007669"/>
    <property type="project" value="UniProtKB-KW"/>
</dbReference>
<feature type="non-terminal residue" evidence="11">
    <location>
        <position position="529"/>
    </location>
</feature>
<keyword evidence="9" id="KW-0732">Signal</keyword>
<evidence type="ECO:0000256" key="8">
    <source>
        <dbReference type="ARBA" id="ARBA00023326"/>
    </source>
</evidence>
<feature type="signal peptide" evidence="9">
    <location>
        <begin position="1"/>
        <end position="21"/>
    </location>
</feature>
<accession>A0AAV2ICM1</accession>
<dbReference type="PANTHER" id="PTHR22298">
    <property type="entry name" value="ENDO-1,4-BETA-GLUCANASE"/>
    <property type="match status" value="1"/>
</dbReference>
<dbReference type="EC" id="3.2.1.4" evidence="3"/>
<evidence type="ECO:0000256" key="3">
    <source>
        <dbReference type="ARBA" id="ARBA00012601"/>
    </source>
</evidence>
<comment type="catalytic activity">
    <reaction evidence="1">
        <text>Endohydrolysis of (1-&gt;4)-beta-D-glucosidic linkages in cellulose, lichenin and cereal beta-D-glucans.</text>
        <dbReference type="EC" id="3.2.1.4"/>
    </reaction>
</comment>
<feature type="chain" id="PRO_5043864350" description="cellulase" evidence="9">
    <location>
        <begin position="22"/>
        <end position="529"/>
    </location>
</feature>
<name>A0AAV2ICM1_LYMST</name>
<evidence type="ECO:0000256" key="7">
    <source>
        <dbReference type="ARBA" id="ARBA00023295"/>
    </source>
</evidence>
<keyword evidence="12" id="KW-1185">Reference proteome</keyword>
<feature type="domain" description="Glycoside hydrolase family 9" evidence="10">
    <location>
        <begin position="104"/>
        <end position="523"/>
    </location>
</feature>
<protein>
    <recommendedName>
        <fullName evidence="3">cellulase</fullName>
        <ecNumber evidence="3">3.2.1.4</ecNumber>
    </recommendedName>
</protein>
<evidence type="ECO:0000256" key="4">
    <source>
        <dbReference type="ARBA" id="ARBA00022801"/>
    </source>
</evidence>
<dbReference type="AlphaFoldDB" id="A0AAV2ICM1"/>
<gene>
    <name evidence="11" type="ORF">GSLYS_00016131001</name>
</gene>
<sequence>MSVGTLSAAFINYLLLEQTLAVLLIRPFVNPNITIEVPTHNFWPFIPMNVPDEDETKPFLQLPTHNFWPWIPIDTPEANKVMFCVFCCFLENEQCLPPSTGYNYGEVMYKSILFYEVQRSGWLPDNRKVKWRGHSALDDQGHDGEDLSGGWYDSGDYVKFGLPMAAASSLLLWGLIEYPDAYKASGILDDMRDCVRWPLDYFIKAHADKYVFYAQVGDPYIDHTYWGRPEEMDMERPAYKLTPESPGSDVIAETTASMAAGYIAFKEVDPTFAKKLLEHSQQLFEFAENFRGSYSESIDSAAEFYGSYNDEDELAWAAAWLYMATNNKFYLRRAEYWYKLAPDCWAQSWADKSCSVPVLLYKLTKDKKYKTAIQQIFDHWLPGGSIHYTPKGLAYIADWGTLRYTANMAFLSLVAADLNVERKTYRLWAKQQIDYMLGDGGRSYVIGYGHDPPTRPHHASSSCRPPPHSCTWSDYTKDAPNSHTLHGALVGGPGRDDDYVDARDDYIHNEVGCEYNGGFQSALAGNNTQ</sequence>
<evidence type="ECO:0000313" key="11">
    <source>
        <dbReference type="EMBL" id="CAL1542597.1"/>
    </source>
</evidence>
<keyword evidence="4" id="KW-0378">Hydrolase</keyword>
<dbReference type="Proteomes" id="UP001497497">
    <property type="component" value="Unassembled WGS sequence"/>
</dbReference>
<evidence type="ECO:0000313" key="12">
    <source>
        <dbReference type="Proteomes" id="UP001497497"/>
    </source>
</evidence>
<keyword evidence="7" id="KW-0326">Glycosidase</keyword>
<evidence type="ECO:0000259" key="10">
    <source>
        <dbReference type="Pfam" id="PF00759"/>
    </source>
</evidence>
<evidence type="ECO:0000256" key="5">
    <source>
        <dbReference type="ARBA" id="ARBA00023001"/>
    </source>
</evidence>
<keyword evidence="6" id="KW-0119">Carbohydrate metabolism</keyword>
<dbReference type="EMBL" id="CAXITT010000495">
    <property type="protein sequence ID" value="CAL1542597.1"/>
    <property type="molecule type" value="Genomic_DNA"/>
</dbReference>
<keyword evidence="8" id="KW-0624">Polysaccharide degradation</keyword>
<comment type="similarity">
    <text evidence="2">Belongs to the glycosyl hydrolase 9 (cellulase E) family.</text>
</comment>
<evidence type="ECO:0000256" key="9">
    <source>
        <dbReference type="SAM" id="SignalP"/>
    </source>
</evidence>
<dbReference type="Pfam" id="PF00759">
    <property type="entry name" value="Glyco_hydro_9"/>
    <property type="match status" value="1"/>
</dbReference>